<dbReference type="RefSeq" id="WP_093053618.1">
    <property type="nucleotide sequence ID" value="NZ_FOGT01000012.1"/>
</dbReference>
<dbReference type="STRING" id="1601833.SAMN05518684_11211"/>
<gene>
    <name evidence="1" type="ORF">SAMN05518684_11211</name>
</gene>
<dbReference type="Proteomes" id="UP000198571">
    <property type="component" value="Unassembled WGS sequence"/>
</dbReference>
<sequence length="128" mass="15159">MKIRTPLTRLQPSQLYINRTKLRKLIMDGFTGDDLNYDPLPVIKLNGELVLIKDHTKAFLTYQQGIQTIEVEYYPEVSDLYIYKKCVEWCKEEGITSVSDLGKQILPDEDFEREWQLRIDTYKRLPDD</sequence>
<protein>
    <submittedName>
        <fullName evidence="1">Uncharacterized protein</fullName>
    </submittedName>
</protein>
<evidence type="ECO:0000313" key="1">
    <source>
        <dbReference type="EMBL" id="SES23780.1"/>
    </source>
</evidence>
<dbReference type="OrthoDB" id="1848647at2"/>
<evidence type="ECO:0000313" key="2">
    <source>
        <dbReference type="Proteomes" id="UP000198571"/>
    </source>
</evidence>
<accession>A0A1H9VPS0</accession>
<dbReference type="EMBL" id="FOGT01000012">
    <property type="protein sequence ID" value="SES23780.1"/>
    <property type="molecule type" value="Genomic_DNA"/>
</dbReference>
<keyword evidence="2" id="KW-1185">Reference proteome</keyword>
<dbReference type="AlphaFoldDB" id="A0A1H9VPS0"/>
<name>A0A1H9VPS0_9BACI</name>
<reference evidence="2" key="1">
    <citation type="submission" date="2016-10" db="EMBL/GenBank/DDBJ databases">
        <authorList>
            <person name="Varghese N."/>
            <person name="Submissions S."/>
        </authorList>
    </citation>
    <scope>NUCLEOTIDE SEQUENCE [LARGE SCALE GENOMIC DNA]</scope>
    <source>
        <strain evidence="2">S9</strain>
    </source>
</reference>
<proteinExistence type="predicted"/>
<organism evidence="1 2">
    <name type="scientific">Salipaludibacillus aurantiacus</name>
    <dbReference type="NCBI Taxonomy" id="1601833"/>
    <lineage>
        <taxon>Bacteria</taxon>
        <taxon>Bacillati</taxon>
        <taxon>Bacillota</taxon>
        <taxon>Bacilli</taxon>
        <taxon>Bacillales</taxon>
        <taxon>Bacillaceae</taxon>
    </lineage>
</organism>